<dbReference type="RefSeq" id="WP_144388995.1">
    <property type="nucleotide sequence ID" value="NZ_CANNCB010000049.1"/>
</dbReference>
<dbReference type="PANTHER" id="PTHR34700">
    <property type="entry name" value="POTASSIUM BINDING PROTEIN KBP"/>
    <property type="match status" value="1"/>
</dbReference>
<comment type="caution">
    <text evidence="3">The sequence shown here is derived from an EMBL/GenBank/DDBJ whole genome shotgun (WGS) entry which is preliminary data.</text>
</comment>
<organism evidence="3 4">
    <name type="scientific">Vibrio algivorus</name>
    <dbReference type="NCBI Taxonomy" id="1667024"/>
    <lineage>
        <taxon>Bacteria</taxon>
        <taxon>Pseudomonadati</taxon>
        <taxon>Pseudomonadota</taxon>
        <taxon>Gammaproteobacteria</taxon>
        <taxon>Vibrionales</taxon>
        <taxon>Vibrionaceae</taxon>
        <taxon>Vibrio</taxon>
    </lineage>
</organism>
<feature type="signal peptide" evidence="1">
    <location>
        <begin position="1"/>
        <end position="23"/>
    </location>
</feature>
<dbReference type="Proteomes" id="UP000319828">
    <property type="component" value="Unassembled WGS sequence"/>
</dbReference>
<dbReference type="SUPFAM" id="SSF54106">
    <property type="entry name" value="LysM domain"/>
    <property type="match status" value="1"/>
</dbReference>
<evidence type="ECO:0000313" key="3">
    <source>
        <dbReference type="EMBL" id="TVO33256.1"/>
    </source>
</evidence>
<name>A0A557NXW7_9VIBR</name>
<sequence>MPKVTQFIVKLFIFFVVSFSVVAATQSTPPLVLKEGAPNTYVVKKGDTLWDISALFLDSPWLWPRLWQVNPEIDNPHLIYPGDKLTLTWQNGQPLLSLKPMKKISPQVRKSSKQAISTLSDGLISPYLKSDQLLTDQQLEEALRVLGTSEGRKFLSHNERIYIDGKVTHPDWAVYRLIKQYQRSGDDVDATAYSLRLVAKAQLKESNDKASALQVVSQQQEILQNDIVLPVIGDDLTLSTVFQPSPAPVGLVANIKGSMEDHYFMAVNQVVVIDRGSDDGLTQGSSFNLAKQGAVVYGRKGDYRYEKEVGVNGFSSADLPPVSIGQMVVIRPYAKFSLAFITQSLEPVGVNSLAVSPLTDRPIVEGVDTQANHASVLQADNAS</sequence>
<evidence type="ECO:0000259" key="2">
    <source>
        <dbReference type="PROSITE" id="PS51782"/>
    </source>
</evidence>
<evidence type="ECO:0000313" key="4">
    <source>
        <dbReference type="Proteomes" id="UP000319828"/>
    </source>
</evidence>
<feature type="chain" id="PRO_5022029487" evidence="1">
    <location>
        <begin position="24"/>
        <end position="383"/>
    </location>
</feature>
<dbReference type="EMBL" id="VMKJ01000045">
    <property type="protein sequence ID" value="TVO33256.1"/>
    <property type="molecule type" value="Genomic_DNA"/>
</dbReference>
<dbReference type="PANTHER" id="PTHR34700:SF4">
    <property type="entry name" value="PHAGE-LIKE ELEMENT PBSX PROTEIN XKDP"/>
    <property type="match status" value="1"/>
</dbReference>
<dbReference type="CDD" id="cd00118">
    <property type="entry name" value="LysM"/>
    <property type="match status" value="1"/>
</dbReference>
<dbReference type="InterPro" id="IPR052196">
    <property type="entry name" value="Bact_Kbp"/>
</dbReference>
<dbReference type="OrthoDB" id="9765158at2"/>
<dbReference type="Gene3D" id="3.10.350.10">
    <property type="entry name" value="LysM domain"/>
    <property type="match status" value="1"/>
</dbReference>
<dbReference type="AlphaFoldDB" id="A0A557NXW7"/>
<keyword evidence="1" id="KW-0732">Signal</keyword>
<dbReference type="Pfam" id="PF01476">
    <property type="entry name" value="LysM"/>
    <property type="match status" value="1"/>
</dbReference>
<proteinExistence type="predicted"/>
<protein>
    <submittedName>
        <fullName evidence="3">LysM peptidoglycan-binding domain-containing protein</fullName>
    </submittedName>
</protein>
<gene>
    <name evidence="3" type="ORF">FOF44_15795</name>
</gene>
<feature type="domain" description="LysM" evidence="2">
    <location>
        <begin position="39"/>
        <end position="87"/>
    </location>
</feature>
<evidence type="ECO:0000256" key="1">
    <source>
        <dbReference type="SAM" id="SignalP"/>
    </source>
</evidence>
<reference evidence="3 4" key="1">
    <citation type="submission" date="2019-07" db="EMBL/GenBank/DDBJ databases">
        <title>The draft genome sequence of Vibrio algivorus M1486.</title>
        <authorList>
            <person name="Meng X."/>
        </authorList>
    </citation>
    <scope>NUCLEOTIDE SEQUENCE [LARGE SCALE GENOMIC DNA]</scope>
    <source>
        <strain evidence="3 4">M1486</strain>
    </source>
</reference>
<dbReference type="InterPro" id="IPR018392">
    <property type="entry name" value="LysM"/>
</dbReference>
<dbReference type="InterPro" id="IPR036779">
    <property type="entry name" value="LysM_dom_sf"/>
</dbReference>
<accession>A0A557NXW7</accession>
<dbReference type="SMART" id="SM00257">
    <property type="entry name" value="LysM"/>
    <property type="match status" value="1"/>
</dbReference>
<dbReference type="PROSITE" id="PS51782">
    <property type="entry name" value="LYSM"/>
    <property type="match status" value="1"/>
</dbReference>